<evidence type="ECO:0008006" key="4">
    <source>
        <dbReference type="Google" id="ProtNLM"/>
    </source>
</evidence>
<dbReference type="Proteomes" id="UP000614811">
    <property type="component" value="Unassembled WGS sequence"/>
</dbReference>
<keyword evidence="1" id="KW-0732">Signal</keyword>
<dbReference type="AlphaFoldDB" id="A0A918VQ23"/>
<comment type="caution">
    <text evidence="2">The sequence shown here is derived from an EMBL/GenBank/DDBJ whole genome shotgun (WGS) entry which is preliminary data.</text>
</comment>
<protein>
    <recommendedName>
        <fullName evidence="4">DUF541 domain-containing protein</fullName>
    </recommendedName>
</protein>
<sequence length="234" mass="25650">MHKTLLTFCVAMLGLFATQSLIASEQVADDQIRVSGVGEVDAEPDQVTLTVSAYAQEADKATAKQKADAAYEQILDLVKAYGVDDKDVKVQQLSMQPQYEWSDNRRVYRGERVSRMISVVVRDLENLTPLLEGLAQQGVSEVNSMQPGFQDSSALQREALAQAVADAQGKAEFLAKLVKRSVGAVISITEKSSHNPVFARQEMAMAKSMVMDAPPEMLGTQTIRANVEIVFRLN</sequence>
<organism evidence="2 3">
    <name type="scientific">Arenicella chitinivorans</name>
    <dbReference type="NCBI Taxonomy" id="1329800"/>
    <lineage>
        <taxon>Bacteria</taxon>
        <taxon>Pseudomonadati</taxon>
        <taxon>Pseudomonadota</taxon>
        <taxon>Gammaproteobacteria</taxon>
        <taxon>Arenicellales</taxon>
        <taxon>Arenicellaceae</taxon>
        <taxon>Arenicella</taxon>
    </lineage>
</organism>
<name>A0A918VQ23_9GAMM</name>
<dbReference type="RefSeq" id="WP_189402541.1">
    <property type="nucleotide sequence ID" value="NZ_BMXA01000007.1"/>
</dbReference>
<dbReference type="GO" id="GO:0006974">
    <property type="term" value="P:DNA damage response"/>
    <property type="evidence" value="ECO:0007669"/>
    <property type="project" value="TreeGrafter"/>
</dbReference>
<reference evidence="2" key="1">
    <citation type="journal article" date="2014" name="Int. J. Syst. Evol. Microbiol.">
        <title>Complete genome sequence of Corynebacterium casei LMG S-19264T (=DSM 44701T), isolated from a smear-ripened cheese.</title>
        <authorList>
            <consortium name="US DOE Joint Genome Institute (JGI-PGF)"/>
            <person name="Walter F."/>
            <person name="Albersmeier A."/>
            <person name="Kalinowski J."/>
            <person name="Ruckert C."/>
        </authorList>
    </citation>
    <scope>NUCLEOTIDE SEQUENCE</scope>
    <source>
        <strain evidence="2">KCTC 12711</strain>
    </source>
</reference>
<dbReference type="Gene3D" id="3.30.70.2970">
    <property type="entry name" value="Protein of unknown function (DUF541), domain 2"/>
    <property type="match status" value="1"/>
</dbReference>
<dbReference type="PANTHER" id="PTHR34387">
    <property type="entry name" value="SLR1258 PROTEIN"/>
    <property type="match status" value="1"/>
</dbReference>
<proteinExistence type="predicted"/>
<evidence type="ECO:0000256" key="1">
    <source>
        <dbReference type="SAM" id="SignalP"/>
    </source>
</evidence>
<dbReference type="Gene3D" id="3.30.110.170">
    <property type="entry name" value="Protein of unknown function (DUF541), domain 1"/>
    <property type="match status" value="1"/>
</dbReference>
<dbReference type="Pfam" id="PF04402">
    <property type="entry name" value="SIMPL"/>
    <property type="match status" value="1"/>
</dbReference>
<evidence type="ECO:0000313" key="2">
    <source>
        <dbReference type="EMBL" id="GHA18518.1"/>
    </source>
</evidence>
<dbReference type="InterPro" id="IPR052022">
    <property type="entry name" value="26kDa_periplasmic_antigen"/>
</dbReference>
<gene>
    <name evidence="2" type="ORF">GCM10008090_30140</name>
</gene>
<accession>A0A918VQ23</accession>
<feature type="chain" id="PRO_5037333201" description="DUF541 domain-containing protein" evidence="1">
    <location>
        <begin position="24"/>
        <end position="234"/>
    </location>
</feature>
<dbReference type="PANTHER" id="PTHR34387:SF2">
    <property type="entry name" value="SLR1258 PROTEIN"/>
    <property type="match status" value="1"/>
</dbReference>
<keyword evidence="3" id="KW-1185">Reference proteome</keyword>
<dbReference type="InterPro" id="IPR007497">
    <property type="entry name" value="SIMPL/DUF541"/>
</dbReference>
<evidence type="ECO:0000313" key="3">
    <source>
        <dbReference type="Proteomes" id="UP000614811"/>
    </source>
</evidence>
<dbReference type="EMBL" id="BMXA01000007">
    <property type="protein sequence ID" value="GHA18518.1"/>
    <property type="molecule type" value="Genomic_DNA"/>
</dbReference>
<reference evidence="2" key="2">
    <citation type="submission" date="2020-09" db="EMBL/GenBank/DDBJ databases">
        <authorList>
            <person name="Sun Q."/>
            <person name="Kim S."/>
        </authorList>
    </citation>
    <scope>NUCLEOTIDE SEQUENCE</scope>
    <source>
        <strain evidence="2">KCTC 12711</strain>
    </source>
</reference>
<feature type="signal peptide" evidence="1">
    <location>
        <begin position="1"/>
        <end position="23"/>
    </location>
</feature>